<organism evidence="1 2">
    <name type="scientific">Sumerlaea chitinivorans</name>
    <dbReference type="NCBI Taxonomy" id="2250252"/>
    <lineage>
        <taxon>Bacteria</taxon>
        <taxon>Candidatus Sumerlaeota</taxon>
        <taxon>Candidatus Sumerlaeia</taxon>
        <taxon>Candidatus Sumerlaeales</taxon>
        <taxon>Candidatus Sumerlaeaceae</taxon>
        <taxon>Candidatus Sumerlaea</taxon>
    </lineage>
</organism>
<accession>A0A2Z4Y2K1</accession>
<dbReference type="KEGG" id="schv:BRCON_0301"/>
<dbReference type="EMBL" id="CP030759">
    <property type="protein sequence ID" value="AXA35078.1"/>
    <property type="molecule type" value="Genomic_DNA"/>
</dbReference>
<evidence type="ECO:0000313" key="2">
    <source>
        <dbReference type="Proteomes" id="UP000262583"/>
    </source>
</evidence>
<reference evidence="1 2" key="1">
    <citation type="submission" date="2018-05" db="EMBL/GenBank/DDBJ databases">
        <title>A metagenomic window into the 2 km-deep terrestrial subsurface aquifer revealed taxonomically and functionally diverse microbial community comprising novel uncultured bacterial lineages.</title>
        <authorList>
            <person name="Kadnikov V.V."/>
            <person name="Mardanov A.V."/>
            <person name="Beletsky A.V."/>
            <person name="Banks D."/>
            <person name="Pimenov N.V."/>
            <person name="Frank Y.A."/>
            <person name="Karnachuk O.V."/>
            <person name="Ravin N.V."/>
        </authorList>
    </citation>
    <scope>NUCLEOTIDE SEQUENCE [LARGE SCALE GENOMIC DNA]</scope>
    <source>
        <strain evidence="1">BY</strain>
    </source>
</reference>
<dbReference type="AlphaFoldDB" id="A0A2Z4Y2K1"/>
<dbReference type="Proteomes" id="UP000262583">
    <property type="component" value="Chromosome"/>
</dbReference>
<evidence type="ECO:0000313" key="1">
    <source>
        <dbReference type="EMBL" id="AXA35078.1"/>
    </source>
</evidence>
<proteinExistence type="predicted"/>
<gene>
    <name evidence="1" type="ORF">BRCON_0301</name>
</gene>
<protein>
    <submittedName>
        <fullName evidence="1">Uncharacterized protein</fullName>
    </submittedName>
</protein>
<sequence length="106" mass="11438">MKDAESSSHAFSISEARLREVEATVKAMGLTDAEQLVASAALAYEAARRIAKSGREWREVMGRVSASELARGPLADAVAQLQDAATAVLRAYNTLLRDEDQDSITE</sequence>
<name>A0A2Z4Y2K1_SUMC1</name>